<gene>
    <name evidence="2" type="ORF">EKG83_45780</name>
</gene>
<dbReference type="KEGG" id="ssyi:EKG83_45780"/>
<dbReference type="EMBL" id="CP034550">
    <property type="protein sequence ID" value="QFZ23791.1"/>
    <property type="molecule type" value="Genomic_DNA"/>
</dbReference>
<dbReference type="Proteomes" id="UP000325787">
    <property type="component" value="Chromosome"/>
</dbReference>
<evidence type="ECO:0000256" key="1">
    <source>
        <dbReference type="SAM" id="MobiDB-lite"/>
    </source>
</evidence>
<feature type="compositionally biased region" description="Basic and acidic residues" evidence="1">
    <location>
        <begin position="154"/>
        <end position="172"/>
    </location>
</feature>
<organism evidence="2 3">
    <name type="scientific">Saccharothrix syringae</name>
    <name type="common">Nocardiopsis syringae</name>
    <dbReference type="NCBI Taxonomy" id="103733"/>
    <lineage>
        <taxon>Bacteria</taxon>
        <taxon>Bacillati</taxon>
        <taxon>Actinomycetota</taxon>
        <taxon>Actinomycetes</taxon>
        <taxon>Pseudonocardiales</taxon>
        <taxon>Pseudonocardiaceae</taxon>
        <taxon>Saccharothrix</taxon>
    </lineage>
</organism>
<evidence type="ECO:0000313" key="2">
    <source>
        <dbReference type="EMBL" id="QFZ23791.1"/>
    </source>
</evidence>
<keyword evidence="3" id="KW-1185">Reference proteome</keyword>
<name>A0A5Q0HC80_SACSY</name>
<accession>A0A5Q0HC80</accession>
<reference evidence="3" key="1">
    <citation type="journal article" date="2021" name="Curr. Microbiol.">
        <title>Complete genome of nocamycin-producing strain Saccharothrix syringae NRRL B-16468 reveals the biosynthetic potential for secondary metabolites.</title>
        <authorList>
            <person name="Mo X."/>
            <person name="Yang S."/>
        </authorList>
    </citation>
    <scope>NUCLEOTIDE SEQUENCE [LARGE SCALE GENOMIC DNA]</scope>
    <source>
        <strain evidence="3">ATCC 51364 / DSM 43886 / JCM 6844 / KCTC 9398 / NBRC 14523 / NRRL B-16468 / INA 2240</strain>
    </source>
</reference>
<evidence type="ECO:0000313" key="3">
    <source>
        <dbReference type="Proteomes" id="UP000325787"/>
    </source>
</evidence>
<proteinExistence type="predicted"/>
<feature type="region of interest" description="Disordered" evidence="1">
    <location>
        <begin position="98"/>
        <end position="192"/>
    </location>
</feature>
<protein>
    <recommendedName>
        <fullName evidence="4">Transposase family protein</fullName>
    </recommendedName>
</protein>
<dbReference type="RefSeq" id="WP_153278831.1">
    <property type="nucleotide sequence ID" value="NZ_CP034550.1"/>
</dbReference>
<feature type="compositionally biased region" description="Polar residues" evidence="1">
    <location>
        <begin position="106"/>
        <end position="120"/>
    </location>
</feature>
<evidence type="ECO:0008006" key="4">
    <source>
        <dbReference type="Google" id="ProtNLM"/>
    </source>
</evidence>
<dbReference type="AlphaFoldDB" id="A0A5Q0HC80"/>
<sequence length="192" mass="20574">MPASLSCLMAAVPVEWSAPAAERVGDPRVFPAGVPDPRKARGVRHSLVPVLVVAAAAVDGKSPAGTHGRAAHPARVTTLVRGHRDVENRLHRVRDAACDEDRSRVRTSNAPRLPAGTTSIAGRGRCCSSPGPGDRLPARPGCRSPTPITHKAARPTDRPPPRRPRVTDRVDPTPRPGPSSNSLIRMREPRRR</sequence>